<dbReference type="Proteomes" id="UP000797356">
    <property type="component" value="Chromosome 7"/>
</dbReference>
<feature type="domain" description="RRM" evidence="4">
    <location>
        <begin position="193"/>
        <end position="271"/>
    </location>
</feature>
<name>A0A8K0N4B0_COCNU</name>
<reference evidence="5" key="2">
    <citation type="submission" date="2019-07" db="EMBL/GenBank/DDBJ databases">
        <authorList>
            <person name="Yang Y."/>
            <person name="Bocs S."/>
            <person name="Baudouin L."/>
        </authorList>
    </citation>
    <scope>NUCLEOTIDE SEQUENCE</scope>
    <source>
        <tissue evidence="5">Spear leaf of Hainan Tall coconut</tissue>
    </source>
</reference>
<dbReference type="OrthoDB" id="3800936at2759"/>
<dbReference type="Pfam" id="PF00076">
    <property type="entry name" value="RRM_1"/>
    <property type="match status" value="2"/>
</dbReference>
<dbReference type="SUPFAM" id="SSF54928">
    <property type="entry name" value="RNA-binding domain, RBD"/>
    <property type="match status" value="2"/>
</dbReference>
<evidence type="ECO:0000256" key="3">
    <source>
        <dbReference type="SAM" id="MobiDB-lite"/>
    </source>
</evidence>
<dbReference type="EMBL" id="CM017878">
    <property type="protein sequence ID" value="KAG1354545.1"/>
    <property type="molecule type" value="Genomic_DNA"/>
</dbReference>
<feature type="domain" description="RRM" evidence="4">
    <location>
        <begin position="273"/>
        <end position="355"/>
    </location>
</feature>
<dbReference type="InterPro" id="IPR000504">
    <property type="entry name" value="RRM_dom"/>
</dbReference>
<dbReference type="SMART" id="SM00360">
    <property type="entry name" value="RRM"/>
    <property type="match status" value="3"/>
</dbReference>
<proteinExistence type="predicted"/>
<organism evidence="5 6">
    <name type="scientific">Cocos nucifera</name>
    <name type="common">Coconut palm</name>
    <dbReference type="NCBI Taxonomy" id="13894"/>
    <lineage>
        <taxon>Eukaryota</taxon>
        <taxon>Viridiplantae</taxon>
        <taxon>Streptophyta</taxon>
        <taxon>Embryophyta</taxon>
        <taxon>Tracheophyta</taxon>
        <taxon>Spermatophyta</taxon>
        <taxon>Magnoliopsida</taxon>
        <taxon>Liliopsida</taxon>
        <taxon>Arecaceae</taxon>
        <taxon>Arecoideae</taxon>
        <taxon>Cocoseae</taxon>
        <taxon>Attaleinae</taxon>
        <taxon>Cocos</taxon>
    </lineage>
</organism>
<feature type="compositionally biased region" description="Polar residues" evidence="3">
    <location>
        <begin position="12"/>
        <end position="22"/>
    </location>
</feature>
<evidence type="ECO:0000259" key="4">
    <source>
        <dbReference type="PROSITE" id="PS50102"/>
    </source>
</evidence>
<keyword evidence="1 2" id="KW-0694">RNA-binding</keyword>
<feature type="region of interest" description="Disordered" evidence="3">
    <location>
        <begin position="1"/>
        <end position="160"/>
    </location>
</feature>
<reference evidence="5" key="1">
    <citation type="journal article" date="2017" name="Gigascience">
        <title>The genome draft of coconut (Cocos nucifera).</title>
        <authorList>
            <person name="Xiao Y."/>
            <person name="Xu P."/>
            <person name="Fan H."/>
            <person name="Baudouin L."/>
            <person name="Xia W."/>
            <person name="Bocs S."/>
            <person name="Xu J."/>
            <person name="Li Q."/>
            <person name="Guo A."/>
            <person name="Zhou L."/>
            <person name="Li J."/>
            <person name="Wu Y."/>
            <person name="Ma Z."/>
            <person name="Armero A."/>
            <person name="Issali A.E."/>
            <person name="Liu N."/>
            <person name="Peng M."/>
            <person name="Yang Y."/>
        </authorList>
    </citation>
    <scope>NUCLEOTIDE SEQUENCE</scope>
    <source>
        <tissue evidence="5">Spear leaf of Hainan Tall coconut</tissue>
    </source>
</reference>
<accession>A0A8K0N4B0</accession>
<dbReference type="AlphaFoldDB" id="A0A8K0N4B0"/>
<dbReference type="CDD" id="cd00590">
    <property type="entry name" value="RRM_SF"/>
    <property type="match status" value="3"/>
</dbReference>
<feature type="compositionally biased region" description="Basic residues" evidence="3">
    <location>
        <begin position="1"/>
        <end position="11"/>
    </location>
</feature>
<feature type="domain" description="RRM" evidence="4">
    <location>
        <begin position="369"/>
        <end position="449"/>
    </location>
</feature>
<feature type="compositionally biased region" description="Acidic residues" evidence="3">
    <location>
        <begin position="60"/>
        <end position="157"/>
    </location>
</feature>
<comment type="caution">
    <text evidence="5">The sequence shown here is derived from an EMBL/GenBank/DDBJ whole genome shotgun (WGS) entry which is preliminary data.</text>
</comment>
<evidence type="ECO:0000313" key="6">
    <source>
        <dbReference type="Proteomes" id="UP000797356"/>
    </source>
</evidence>
<evidence type="ECO:0000256" key="2">
    <source>
        <dbReference type="PROSITE-ProRule" id="PRU00176"/>
    </source>
</evidence>
<gene>
    <name evidence="5" type="ORF">COCNU_07G006570</name>
</gene>
<dbReference type="GO" id="GO:0003723">
    <property type="term" value="F:RNA binding"/>
    <property type="evidence" value="ECO:0007669"/>
    <property type="project" value="UniProtKB-UniRule"/>
</dbReference>
<dbReference type="Gene3D" id="3.30.70.330">
    <property type="match status" value="3"/>
</dbReference>
<dbReference type="PROSITE" id="PS50102">
    <property type="entry name" value="RRM"/>
    <property type="match status" value="3"/>
</dbReference>
<evidence type="ECO:0000256" key="1">
    <source>
        <dbReference type="ARBA" id="ARBA00022884"/>
    </source>
</evidence>
<sequence>MPPRPALRRTSAKSSPKPSNRPESTKAESVATAKEPVPDAALEELPPKINQKDPYVMGMEEGDTSEEEAPEEEMEDPEEESFEEEAEEVEELSEKVEEVEEEVEEEEEVEVVGEEALEEVEEEEEVDEEELEEVEEEEEEKALEEVEEEEEEEEEGGVEYGGEKIMEQLDDPEEEVVKEVPEPIKQKRKQKEFEVFVGGLPRDATEGDLQEALKKAGEVIEVRLAKIHHTSKNKGFGFVRFATIDQARKAANELKRIQIKGKSCGVRKSDDNETLHLANICTTWTKVKLVEKLRTFKLENLEEVHLIEDPHNEGKNRGYAFLDFSTHLDAVAACIKFHKRNVYFGTDVRAEVSFSKTIEPDDQVMAQVKSIFVDGLPASWDETRVRQQFKKFGEIESVQLARNMLTAKRKDFGFVSFTTRQAALDCMEKVNKDGIGEGDQKVLVKVTLKKPLLGRRPPTLGVRRGPIFKRFGRDLHSHGSGHSLPGRPAKSHDRYSFRGLGGSRLGDRSRGLDSYSSRGVGVKGQLSPPTGKYRPRYRKKIARDVSAVSSRISRDLYSGSSSSGRYALASYQDVQTDYSQSRGPDAEANVHDCRFECRETYECRAVSGYKRSYSELDRYLLASSSLTSWGRSRSALTAGAYSHQGGSAYDEYSRFLPDEQLRYDRKEYSSREYGNRYFSGTGAYRSYY</sequence>
<protein>
    <submittedName>
        <fullName evidence="5">Putative nucleolin</fullName>
    </submittedName>
</protein>
<keyword evidence="6" id="KW-1185">Reference proteome</keyword>
<evidence type="ECO:0000313" key="5">
    <source>
        <dbReference type="EMBL" id="KAG1354545.1"/>
    </source>
</evidence>
<feature type="region of interest" description="Disordered" evidence="3">
    <location>
        <begin position="472"/>
        <end position="534"/>
    </location>
</feature>
<dbReference type="PANTHER" id="PTHR21245">
    <property type="entry name" value="HETEROGENEOUS NUCLEAR RIBONUCLEOPROTEIN"/>
    <property type="match status" value="1"/>
</dbReference>
<dbReference type="InterPro" id="IPR035979">
    <property type="entry name" value="RBD_domain_sf"/>
</dbReference>
<dbReference type="InterPro" id="IPR012677">
    <property type="entry name" value="Nucleotide-bd_a/b_plait_sf"/>
</dbReference>